<reference evidence="2" key="1">
    <citation type="journal article" date="2021" name="PeerJ">
        <title>Extensive microbial diversity within the chicken gut microbiome revealed by metagenomics and culture.</title>
        <authorList>
            <person name="Gilroy R."/>
            <person name="Ravi A."/>
            <person name="Getino M."/>
            <person name="Pursley I."/>
            <person name="Horton D.L."/>
            <person name="Alikhan N.F."/>
            <person name="Baker D."/>
            <person name="Gharbi K."/>
            <person name="Hall N."/>
            <person name="Watson M."/>
            <person name="Adriaenssens E.M."/>
            <person name="Foster-Nyarko E."/>
            <person name="Jarju S."/>
            <person name="Secka A."/>
            <person name="Antonio M."/>
            <person name="Oren A."/>
            <person name="Chaudhuri R.R."/>
            <person name="La Ragione R."/>
            <person name="Hildebrand F."/>
            <person name="Pallen M.J."/>
        </authorList>
    </citation>
    <scope>NUCLEOTIDE SEQUENCE</scope>
    <source>
        <strain evidence="2">ChiSxjej1B13-11762</strain>
    </source>
</reference>
<dbReference type="AlphaFoldDB" id="A0A9D1R8E1"/>
<gene>
    <name evidence="2" type="ORF">H9873_01320</name>
</gene>
<evidence type="ECO:0000313" key="3">
    <source>
        <dbReference type="Proteomes" id="UP000824263"/>
    </source>
</evidence>
<feature type="transmembrane region" description="Helical" evidence="1">
    <location>
        <begin position="24"/>
        <end position="57"/>
    </location>
</feature>
<protein>
    <submittedName>
        <fullName evidence="2">Uncharacterized protein</fullName>
    </submittedName>
</protein>
<dbReference type="EMBL" id="DXGF01000023">
    <property type="protein sequence ID" value="HIW82952.1"/>
    <property type="molecule type" value="Genomic_DNA"/>
</dbReference>
<keyword evidence="1" id="KW-0472">Membrane</keyword>
<reference evidence="2" key="2">
    <citation type="submission" date="2021-04" db="EMBL/GenBank/DDBJ databases">
        <authorList>
            <person name="Gilroy R."/>
        </authorList>
    </citation>
    <scope>NUCLEOTIDE SEQUENCE</scope>
    <source>
        <strain evidence="2">ChiSxjej1B13-11762</strain>
    </source>
</reference>
<keyword evidence="1" id="KW-1133">Transmembrane helix</keyword>
<keyword evidence="1" id="KW-0812">Transmembrane</keyword>
<dbReference type="Proteomes" id="UP000824263">
    <property type="component" value="Unassembled WGS sequence"/>
</dbReference>
<dbReference type="InterPro" id="IPR046088">
    <property type="entry name" value="DUF6106"/>
</dbReference>
<evidence type="ECO:0000256" key="1">
    <source>
        <dbReference type="SAM" id="Phobius"/>
    </source>
</evidence>
<dbReference type="Pfam" id="PF19601">
    <property type="entry name" value="DUF6106"/>
    <property type="match status" value="1"/>
</dbReference>
<name>A0A9D1R8E1_9FIRM</name>
<evidence type="ECO:0000313" key="2">
    <source>
        <dbReference type="EMBL" id="HIW82952.1"/>
    </source>
</evidence>
<proteinExistence type="predicted"/>
<sequence>MSDYYTEQLIKKQTTMKDICVKILLILAAVVSVLIVFLFPLGIILPVAVIVAAVIFFRRLDVEYEYLYVNGDLDIDKIMHKAKRKRLFSMSVNDLELLAPVDAVELRQYQRAKTYDYTSCSGQGKVYALVVAERGQTKKILFEPNETIIEGFYLLTPRKVVRR</sequence>
<accession>A0A9D1R8E1</accession>
<comment type="caution">
    <text evidence="2">The sequence shown here is derived from an EMBL/GenBank/DDBJ whole genome shotgun (WGS) entry which is preliminary data.</text>
</comment>
<organism evidence="2 3">
    <name type="scientific">Candidatus Dorea gallistercoris</name>
    <dbReference type="NCBI Taxonomy" id="2838542"/>
    <lineage>
        <taxon>Bacteria</taxon>
        <taxon>Bacillati</taxon>
        <taxon>Bacillota</taxon>
        <taxon>Clostridia</taxon>
        <taxon>Lachnospirales</taxon>
        <taxon>Lachnospiraceae</taxon>
        <taxon>Dorea</taxon>
    </lineage>
</organism>